<sequence>MLGPLTAWTGDGTPVTVPEVKVRLLLALLLGEQGRPVPVDRLVEALWSTAPPADPPAVLRGKVSQLRRALAVEPGGRELVVWRPPGYALVGADTDAGWFALLVEQARAGADAAERGALLGEALALWRGPAFAEFADEPALRETVARLEDQRLAATEEYAAAELALGRHEHLVGPLADVVGRHPLREQSRAAYMRVLYRAGRPGDALATYQDLRERLASELGADPSPELAALHRAILRHDPSLAPARPAHGALPVPLTEIVGRDEDVAATGALLDAGRLVTLTGPGGVGKTRLAIAVAGTLANDVRLVELATLDHPARSERPVGVDDVAALVATALGVDAAPAGPPVPVVERVVAAVRERAVVLVLDNAEHVVGPVAELAAHLLGAAARLRILATSREPLRIAGERVRAVGPLAPDAARRLFTARATEAGYTGDRNEDGVATICRELDGIPLALELAAARVPSLGVGEVARRLDARFRLLSTGRGPARQQTLRAVIDWSWELLTEAEQVVLRRLAVFVGGCTIDAAEAVCGSEVGGESTVDLLGRLVDRCVVVARDGRFTLSRSVAAYCAERLAEGGELAELERRHDAYLTALAERADPGLRGAEQGRWLRLLDAETANLRVALRRATDDRLGEALTWYWFLRGRFEHGHHAPPAARAAFAVLTGASRHDDPGPLTCRQRWFLGACLFGVDGPASERLVAEALAQARAGGDRWVTAAALNTTAWHAQTRGDLAAARAAASGSLAAFEDLGDQWGQLLAAETLASLAESAGEYERAAALYRRGLGIAERLGFLGEIPFKLCGLASVHAATGEYDRAAELYDRAAGLAAERSVRLGETYARLGLGEVALRAGRLDTARAHLTRVLAGGGHDPEVTVRALVGLGLTEHAAGRPAGTTLARACRVAHASGHPALIARSTQARALVSG</sequence>
<feature type="domain" description="OmpR/PhoB-type" evidence="4">
    <location>
        <begin position="1"/>
        <end position="91"/>
    </location>
</feature>
<proteinExistence type="inferred from homology"/>
<dbReference type="Proteomes" id="UP000185696">
    <property type="component" value="Unassembled WGS sequence"/>
</dbReference>
<gene>
    <name evidence="5" type="ORF">BLA60_31015</name>
</gene>
<dbReference type="PANTHER" id="PTHR47691">
    <property type="entry name" value="REGULATOR-RELATED"/>
    <property type="match status" value="1"/>
</dbReference>
<dbReference type="GO" id="GO:0000160">
    <property type="term" value="P:phosphorelay signal transduction system"/>
    <property type="evidence" value="ECO:0007669"/>
    <property type="project" value="InterPro"/>
</dbReference>
<dbReference type="Pfam" id="PF13401">
    <property type="entry name" value="AAA_22"/>
    <property type="match status" value="1"/>
</dbReference>
<dbReference type="InterPro" id="IPR011990">
    <property type="entry name" value="TPR-like_helical_dom_sf"/>
</dbReference>
<dbReference type="InterPro" id="IPR016032">
    <property type="entry name" value="Sig_transdc_resp-reg_C-effctor"/>
</dbReference>
<dbReference type="InterPro" id="IPR019734">
    <property type="entry name" value="TPR_rpt"/>
</dbReference>
<dbReference type="EMBL" id="MSIF01000020">
    <property type="protein sequence ID" value="OLF06693.1"/>
    <property type="molecule type" value="Genomic_DNA"/>
</dbReference>
<reference evidence="5 6" key="1">
    <citation type="submission" date="2016-12" db="EMBL/GenBank/DDBJ databases">
        <title>The draft genome sequence of Actinophytocola xinjiangensis.</title>
        <authorList>
            <person name="Wang W."/>
            <person name="Yuan L."/>
        </authorList>
    </citation>
    <scope>NUCLEOTIDE SEQUENCE [LARGE SCALE GENOMIC DNA]</scope>
    <source>
        <strain evidence="5 6">CGMCC 4.4663</strain>
    </source>
</reference>
<dbReference type="PRINTS" id="PR00364">
    <property type="entry name" value="DISEASERSIST"/>
</dbReference>
<dbReference type="InterPro" id="IPR027417">
    <property type="entry name" value="P-loop_NTPase"/>
</dbReference>
<dbReference type="GO" id="GO:0016887">
    <property type="term" value="F:ATP hydrolysis activity"/>
    <property type="evidence" value="ECO:0007669"/>
    <property type="project" value="InterPro"/>
</dbReference>
<organism evidence="5 6">
    <name type="scientific">Actinophytocola xinjiangensis</name>
    <dbReference type="NCBI Taxonomy" id="485602"/>
    <lineage>
        <taxon>Bacteria</taxon>
        <taxon>Bacillati</taxon>
        <taxon>Actinomycetota</taxon>
        <taxon>Actinomycetes</taxon>
        <taxon>Pseudonocardiales</taxon>
        <taxon>Pseudonocardiaceae</taxon>
    </lineage>
</organism>
<evidence type="ECO:0000313" key="5">
    <source>
        <dbReference type="EMBL" id="OLF06693.1"/>
    </source>
</evidence>
<dbReference type="SUPFAM" id="SSF52540">
    <property type="entry name" value="P-loop containing nucleoside triphosphate hydrolases"/>
    <property type="match status" value="1"/>
</dbReference>
<keyword evidence="2 3" id="KW-0238">DNA-binding</keyword>
<dbReference type="InterPro" id="IPR001867">
    <property type="entry name" value="OmpR/PhoB-type_DNA-bd"/>
</dbReference>
<dbReference type="GO" id="GO:0003677">
    <property type="term" value="F:DNA binding"/>
    <property type="evidence" value="ECO:0007669"/>
    <property type="project" value="UniProtKB-UniRule"/>
</dbReference>
<dbReference type="Gene3D" id="1.10.10.10">
    <property type="entry name" value="Winged helix-like DNA-binding domain superfamily/Winged helix DNA-binding domain"/>
    <property type="match status" value="1"/>
</dbReference>
<dbReference type="SMART" id="SM00862">
    <property type="entry name" value="Trans_reg_C"/>
    <property type="match status" value="1"/>
</dbReference>
<dbReference type="SUPFAM" id="SSF48452">
    <property type="entry name" value="TPR-like"/>
    <property type="match status" value="2"/>
</dbReference>
<evidence type="ECO:0000259" key="4">
    <source>
        <dbReference type="PROSITE" id="PS51755"/>
    </source>
</evidence>
<feature type="DNA-binding region" description="OmpR/PhoB-type" evidence="3">
    <location>
        <begin position="1"/>
        <end position="91"/>
    </location>
</feature>
<dbReference type="SUPFAM" id="SSF46894">
    <property type="entry name" value="C-terminal effector domain of the bipartite response regulators"/>
    <property type="match status" value="1"/>
</dbReference>
<dbReference type="CDD" id="cd15831">
    <property type="entry name" value="BTAD"/>
    <property type="match status" value="1"/>
</dbReference>
<protein>
    <recommendedName>
        <fullName evidence="4">OmpR/PhoB-type domain-containing protein</fullName>
    </recommendedName>
</protein>
<dbReference type="AlphaFoldDB" id="A0A7Z0WGK3"/>
<name>A0A7Z0WGK3_9PSEU</name>
<keyword evidence="6" id="KW-1185">Reference proteome</keyword>
<dbReference type="InterPro" id="IPR036388">
    <property type="entry name" value="WH-like_DNA-bd_sf"/>
</dbReference>
<dbReference type="PROSITE" id="PS51755">
    <property type="entry name" value="OMPR_PHOB"/>
    <property type="match status" value="1"/>
</dbReference>
<dbReference type="Gene3D" id="3.40.50.300">
    <property type="entry name" value="P-loop containing nucleotide triphosphate hydrolases"/>
    <property type="match status" value="1"/>
</dbReference>
<evidence type="ECO:0000313" key="6">
    <source>
        <dbReference type="Proteomes" id="UP000185696"/>
    </source>
</evidence>
<dbReference type="Pfam" id="PF13176">
    <property type="entry name" value="TPR_7"/>
    <property type="match status" value="1"/>
</dbReference>
<dbReference type="Gene3D" id="1.25.40.10">
    <property type="entry name" value="Tetratricopeptide repeat domain"/>
    <property type="match status" value="2"/>
</dbReference>
<comment type="similarity">
    <text evidence="1">Belongs to the AfsR/DnrI/RedD regulatory family.</text>
</comment>
<dbReference type="InterPro" id="IPR005158">
    <property type="entry name" value="BTAD"/>
</dbReference>
<dbReference type="InterPro" id="IPR049945">
    <property type="entry name" value="AAA_22"/>
</dbReference>
<accession>A0A7Z0WGK3</accession>
<evidence type="ECO:0000256" key="3">
    <source>
        <dbReference type="PROSITE-ProRule" id="PRU01091"/>
    </source>
</evidence>
<evidence type="ECO:0000256" key="1">
    <source>
        <dbReference type="ARBA" id="ARBA00005820"/>
    </source>
</evidence>
<comment type="caution">
    <text evidence="5">The sequence shown here is derived from an EMBL/GenBank/DDBJ whole genome shotgun (WGS) entry which is preliminary data.</text>
</comment>
<evidence type="ECO:0000256" key="2">
    <source>
        <dbReference type="ARBA" id="ARBA00023125"/>
    </source>
</evidence>
<dbReference type="Pfam" id="PF03704">
    <property type="entry name" value="BTAD"/>
    <property type="match status" value="1"/>
</dbReference>
<dbReference type="SMART" id="SM01043">
    <property type="entry name" value="BTAD"/>
    <property type="match status" value="1"/>
</dbReference>
<dbReference type="GO" id="GO:0006355">
    <property type="term" value="P:regulation of DNA-templated transcription"/>
    <property type="evidence" value="ECO:0007669"/>
    <property type="project" value="InterPro"/>
</dbReference>
<dbReference type="PANTHER" id="PTHR47691:SF3">
    <property type="entry name" value="HTH-TYPE TRANSCRIPTIONAL REGULATOR RV0890C-RELATED"/>
    <property type="match status" value="1"/>
</dbReference>